<dbReference type="OMA" id="IARAKEP"/>
<evidence type="ECO:0000313" key="2">
    <source>
        <dbReference type="EMBL" id="EAY14779.1"/>
    </source>
</evidence>
<dbReference type="VEuPathDB" id="TrichDB:TVAGG3_0683250"/>
<evidence type="ECO:0000313" key="3">
    <source>
        <dbReference type="Proteomes" id="UP000001542"/>
    </source>
</evidence>
<dbReference type="STRING" id="5722.A2DXR9"/>
<dbReference type="OrthoDB" id="2498029at2759"/>
<comment type="similarity">
    <text evidence="1">Belongs to the polyketide transferase af380 family.</text>
</comment>
<dbReference type="RefSeq" id="XP_001327002.1">
    <property type="nucleotide sequence ID" value="XM_001326967.1"/>
</dbReference>
<dbReference type="Proteomes" id="UP000001542">
    <property type="component" value="Unassembled WGS sequence"/>
</dbReference>
<dbReference type="eggNOG" id="ENOG502R8VV">
    <property type="taxonomic scope" value="Eukaryota"/>
</dbReference>
<dbReference type="KEGG" id="tva:4772779"/>
<name>A2DXR9_TRIV3</name>
<dbReference type="FunFam" id="1.10.10.800:FF:000002">
    <property type="entry name" value="OpdE downstream ORF 2, putative"/>
    <property type="match status" value="1"/>
</dbReference>
<reference evidence="2" key="2">
    <citation type="journal article" date="2007" name="Science">
        <title>Draft genome sequence of the sexually transmitted pathogen Trichomonas vaginalis.</title>
        <authorList>
            <person name="Carlton J.M."/>
            <person name="Hirt R.P."/>
            <person name="Silva J.C."/>
            <person name="Delcher A.L."/>
            <person name="Schatz M."/>
            <person name="Zhao Q."/>
            <person name="Wortman J.R."/>
            <person name="Bidwell S.L."/>
            <person name="Alsmark U.C.M."/>
            <person name="Besteiro S."/>
            <person name="Sicheritz-Ponten T."/>
            <person name="Noel C.J."/>
            <person name="Dacks J.B."/>
            <person name="Foster P.G."/>
            <person name="Simillion C."/>
            <person name="Van de Peer Y."/>
            <person name="Miranda-Saavedra D."/>
            <person name="Barton G.J."/>
            <person name="Westrop G.D."/>
            <person name="Mueller S."/>
            <person name="Dessi D."/>
            <person name="Fiori P.L."/>
            <person name="Ren Q."/>
            <person name="Paulsen I."/>
            <person name="Zhang H."/>
            <person name="Bastida-Corcuera F.D."/>
            <person name="Simoes-Barbosa A."/>
            <person name="Brown M.T."/>
            <person name="Hayes R.D."/>
            <person name="Mukherjee M."/>
            <person name="Okumura C.Y."/>
            <person name="Schneider R."/>
            <person name="Smith A.J."/>
            <person name="Vanacova S."/>
            <person name="Villalvazo M."/>
            <person name="Haas B.J."/>
            <person name="Pertea M."/>
            <person name="Feldblyum T.V."/>
            <person name="Utterback T.R."/>
            <person name="Shu C.L."/>
            <person name="Osoegawa K."/>
            <person name="de Jong P.J."/>
            <person name="Hrdy I."/>
            <person name="Horvathova L."/>
            <person name="Zubacova Z."/>
            <person name="Dolezal P."/>
            <person name="Malik S.B."/>
            <person name="Logsdon J.M. Jr."/>
            <person name="Henze K."/>
            <person name="Gupta A."/>
            <person name="Wang C.C."/>
            <person name="Dunne R.L."/>
            <person name="Upcroft J.A."/>
            <person name="Upcroft P."/>
            <person name="White O."/>
            <person name="Salzberg S.L."/>
            <person name="Tang P."/>
            <person name="Chiu C.-H."/>
            <person name="Lee Y.-S."/>
            <person name="Embley T.M."/>
            <person name="Coombs G.H."/>
            <person name="Mottram J.C."/>
            <person name="Tachezy J."/>
            <person name="Fraser-Liggett C.M."/>
            <person name="Johnson P.J."/>
        </authorList>
    </citation>
    <scope>NUCLEOTIDE SEQUENCE [LARGE SCALE GENOMIC DNA]</scope>
    <source>
        <strain evidence="2">G3</strain>
    </source>
</reference>
<dbReference type="AlphaFoldDB" id="A2DXR9"/>
<dbReference type="EMBL" id="DS113265">
    <property type="protein sequence ID" value="EAY14779.1"/>
    <property type="molecule type" value="Genomic_DNA"/>
</dbReference>
<organism evidence="2 3">
    <name type="scientific">Trichomonas vaginalis (strain ATCC PRA-98 / G3)</name>
    <dbReference type="NCBI Taxonomy" id="412133"/>
    <lineage>
        <taxon>Eukaryota</taxon>
        <taxon>Metamonada</taxon>
        <taxon>Parabasalia</taxon>
        <taxon>Trichomonadida</taxon>
        <taxon>Trichomonadidae</taxon>
        <taxon>Trichomonas</taxon>
    </lineage>
</organism>
<dbReference type="PANTHER" id="PTHR47751">
    <property type="entry name" value="SUPERFAMILY HYDROLASE, PUTATIVE (AFU_ORTHOLOGUE AFUA_2G16580)-RELATED"/>
    <property type="match status" value="1"/>
</dbReference>
<dbReference type="PANTHER" id="PTHR47751:SF1">
    <property type="entry name" value="SUPERFAMILY HYDROLASE, PUTATIVE (AFU_ORTHOLOGUE AFUA_2G16580)-RELATED"/>
    <property type="match status" value="1"/>
</dbReference>
<accession>A2DXR9</accession>
<reference evidence="2" key="1">
    <citation type="submission" date="2006-10" db="EMBL/GenBank/DDBJ databases">
        <authorList>
            <person name="Amadeo P."/>
            <person name="Zhao Q."/>
            <person name="Wortman J."/>
            <person name="Fraser-Liggett C."/>
            <person name="Carlton J."/>
        </authorList>
    </citation>
    <scope>NUCLEOTIDE SEQUENCE</scope>
    <source>
        <strain evidence="2">G3</strain>
    </source>
</reference>
<proteinExistence type="inferred from homology"/>
<dbReference type="Gene3D" id="1.10.10.800">
    <property type="match status" value="1"/>
</dbReference>
<dbReference type="InterPro" id="IPR029058">
    <property type="entry name" value="AB_hydrolase_fold"/>
</dbReference>
<keyword evidence="3" id="KW-1185">Reference proteome</keyword>
<protein>
    <submittedName>
        <fullName evidence="2">OpdE downstream ORF 2, putative</fullName>
    </submittedName>
</protein>
<dbReference type="InParanoid" id="A2DXR9"/>
<dbReference type="SUPFAM" id="SSF53474">
    <property type="entry name" value="alpha/beta-Hydrolases"/>
    <property type="match status" value="1"/>
</dbReference>
<dbReference type="InterPro" id="IPR051411">
    <property type="entry name" value="Polyketide_trans_af380"/>
</dbReference>
<gene>
    <name evidence="2" type="ORF">TVAG_219600</name>
</gene>
<sequence length="182" mass="20636">MAADKRIKASITASMYDMCRTMQKGINDSVTNEQKQKALHDLSLQRWKDAENKTPAYAPPGLPDKVTEDTDSVTAMFAGYYKTNRGFHVNSLNSNGSWTVTNAISFMNFDILTFIKDIAPRPILLIAGDHAHSKYFSDDIYKNASEPKELLIIEDANHVDLYDNLKKIPFEKITKFLNENLK</sequence>
<evidence type="ECO:0000256" key="1">
    <source>
        <dbReference type="ARBA" id="ARBA00029464"/>
    </source>
</evidence>